<reference evidence="3 4" key="1">
    <citation type="submission" date="2024-02" db="EMBL/GenBank/DDBJ databases">
        <title>Roseovarius strain W115 nov., isolated from a marine algae.</title>
        <authorList>
            <person name="Lee M.W."/>
            <person name="Lee J.K."/>
            <person name="Kim J.M."/>
            <person name="Choi D.G."/>
            <person name="Baek J.H."/>
            <person name="Bayburt H."/>
            <person name="Jung J.J."/>
            <person name="Han D.M."/>
            <person name="Jeon C.O."/>
        </authorList>
    </citation>
    <scope>NUCLEOTIDE SEQUENCE [LARGE SCALE GENOMIC DNA]</scope>
    <source>
        <strain evidence="3 4">W115</strain>
    </source>
</reference>
<evidence type="ECO:0008006" key="5">
    <source>
        <dbReference type="Google" id="ProtNLM"/>
    </source>
</evidence>
<dbReference type="EMBL" id="CP146606">
    <property type="protein sequence ID" value="WYK19228.1"/>
    <property type="molecule type" value="Genomic_DNA"/>
</dbReference>
<evidence type="ECO:0000313" key="3">
    <source>
        <dbReference type="EMBL" id="WYK19228.1"/>
    </source>
</evidence>
<protein>
    <recommendedName>
        <fullName evidence="5">RxLR effector protein</fullName>
    </recommendedName>
</protein>
<organism evidence="3 4">
    <name type="scientific">Roseovarius rhodophyticola</name>
    <dbReference type="NCBI Taxonomy" id="3080827"/>
    <lineage>
        <taxon>Bacteria</taxon>
        <taxon>Pseudomonadati</taxon>
        <taxon>Pseudomonadota</taxon>
        <taxon>Alphaproteobacteria</taxon>
        <taxon>Rhodobacterales</taxon>
        <taxon>Roseobacteraceae</taxon>
        <taxon>Roseovarius</taxon>
    </lineage>
</organism>
<name>A0ABZ2TN20_9RHOB</name>
<accession>A0ABZ2TN20</accession>
<sequence length="72" mass="7662">MRTLTAIVLTAVLATPAAALSIVKVMTDSTPGSELSVQEREDQFSKLKSRGGSKSKKGRAPLFDTVRNTQIG</sequence>
<gene>
    <name evidence="3" type="ORF">RZS32_004935</name>
</gene>
<keyword evidence="4" id="KW-1185">Reference proteome</keyword>
<dbReference type="RefSeq" id="WP_317055918.1">
    <property type="nucleotide sequence ID" value="NZ_CP146606.1"/>
</dbReference>
<feature type="signal peptide" evidence="2">
    <location>
        <begin position="1"/>
        <end position="19"/>
    </location>
</feature>
<proteinExistence type="predicted"/>
<evidence type="ECO:0000313" key="4">
    <source>
        <dbReference type="Proteomes" id="UP001281305"/>
    </source>
</evidence>
<feature type="region of interest" description="Disordered" evidence="1">
    <location>
        <begin position="31"/>
        <end position="72"/>
    </location>
</feature>
<dbReference type="Proteomes" id="UP001281305">
    <property type="component" value="Chromosome"/>
</dbReference>
<evidence type="ECO:0000256" key="2">
    <source>
        <dbReference type="SAM" id="SignalP"/>
    </source>
</evidence>
<evidence type="ECO:0000256" key="1">
    <source>
        <dbReference type="SAM" id="MobiDB-lite"/>
    </source>
</evidence>
<feature type="chain" id="PRO_5045663895" description="RxLR effector protein" evidence="2">
    <location>
        <begin position="20"/>
        <end position="72"/>
    </location>
</feature>
<keyword evidence="2" id="KW-0732">Signal</keyword>
<feature type="compositionally biased region" description="Basic residues" evidence="1">
    <location>
        <begin position="47"/>
        <end position="59"/>
    </location>
</feature>